<dbReference type="GO" id="GO:0009235">
    <property type="term" value="P:cobalamin metabolic process"/>
    <property type="evidence" value="ECO:0007669"/>
    <property type="project" value="UniProtKB-ARBA"/>
</dbReference>
<accession>A0A210Q0M1</accession>
<dbReference type="InterPro" id="IPR036451">
    <property type="entry name" value="CblAdoTrfase-like_sf"/>
</dbReference>
<organism evidence="12 13">
    <name type="scientific">Mizuhopecten yessoensis</name>
    <name type="common">Japanese scallop</name>
    <name type="synonym">Patinopecten yessoensis</name>
    <dbReference type="NCBI Taxonomy" id="6573"/>
    <lineage>
        <taxon>Eukaryota</taxon>
        <taxon>Metazoa</taxon>
        <taxon>Spiralia</taxon>
        <taxon>Lophotrochozoa</taxon>
        <taxon>Mollusca</taxon>
        <taxon>Bivalvia</taxon>
        <taxon>Autobranchia</taxon>
        <taxon>Pteriomorphia</taxon>
        <taxon>Pectinida</taxon>
        <taxon>Pectinoidea</taxon>
        <taxon>Pectinidae</taxon>
        <taxon>Mizuhopecten</taxon>
    </lineage>
</organism>
<dbReference type="PANTHER" id="PTHR12213">
    <property type="entry name" value="CORRINOID ADENOSYLTRANSFERASE"/>
    <property type="match status" value="1"/>
</dbReference>
<dbReference type="OrthoDB" id="549173at2759"/>
<comment type="catalytic activity">
    <reaction evidence="6">
        <text>cob(I)alamin-[corrinoid adenosyltransferase] + ATP = apo-[corrinoid adenosyltransferase] + adenosylcob(III)alamin + triphosphate</text>
        <dbReference type="Rhea" id="RHEA:56796"/>
        <dbReference type="Rhea" id="RHEA-COMP:14743"/>
        <dbReference type="Rhea" id="RHEA-COMP:14744"/>
        <dbReference type="ChEBI" id="CHEBI:18036"/>
        <dbReference type="ChEBI" id="CHEBI:18408"/>
        <dbReference type="ChEBI" id="CHEBI:30616"/>
        <dbReference type="ChEBI" id="CHEBI:60488"/>
        <dbReference type="ChEBI" id="CHEBI:83228"/>
    </reaction>
    <physiologicalReaction direction="left-to-right" evidence="6">
        <dbReference type="Rhea" id="RHEA:56797"/>
    </physiologicalReaction>
</comment>
<evidence type="ECO:0000256" key="5">
    <source>
        <dbReference type="ARBA" id="ARBA00022840"/>
    </source>
</evidence>
<comment type="caution">
    <text evidence="12">The sequence shown here is derived from an EMBL/GenBank/DDBJ whole genome shotgun (WGS) entry which is preliminary data.</text>
</comment>
<evidence type="ECO:0000256" key="7">
    <source>
        <dbReference type="ARBA" id="ARBA00056747"/>
    </source>
</evidence>
<comment type="similarity">
    <text evidence="1 10">Belongs to the Cob(I)alamin adenosyltransferase family.</text>
</comment>
<keyword evidence="4 10" id="KW-0547">Nucleotide-binding</keyword>
<protein>
    <recommendedName>
        <fullName evidence="8">Corrinoid adenosyltransferase MMAB</fullName>
    </recommendedName>
    <alternativeName>
        <fullName evidence="9">ATP:co(I)rrinoid adenosyltransferase MMAB</fullName>
    </alternativeName>
</protein>
<feature type="domain" description="Cobalamin adenosyltransferase-like" evidence="11">
    <location>
        <begin position="11"/>
        <end position="122"/>
    </location>
</feature>
<evidence type="ECO:0000256" key="9">
    <source>
        <dbReference type="ARBA" id="ARBA00075216"/>
    </source>
</evidence>
<dbReference type="GO" id="GO:0005524">
    <property type="term" value="F:ATP binding"/>
    <property type="evidence" value="ECO:0007669"/>
    <property type="project" value="UniProtKB-UniRule"/>
</dbReference>
<evidence type="ECO:0000259" key="11">
    <source>
        <dbReference type="Pfam" id="PF01923"/>
    </source>
</evidence>
<reference evidence="12 13" key="1">
    <citation type="journal article" date="2017" name="Nat. Ecol. Evol.">
        <title>Scallop genome provides insights into evolution of bilaterian karyotype and development.</title>
        <authorList>
            <person name="Wang S."/>
            <person name="Zhang J."/>
            <person name="Jiao W."/>
            <person name="Li J."/>
            <person name="Xun X."/>
            <person name="Sun Y."/>
            <person name="Guo X."/>
            <person name="Huan P."/>
            <person name="Dong B."/>
            <person name="Zhang L."/>
            <person name="Hu X."/>
            <person name="Sun X."/>
            <person name="Wang J."/>
            <person name="Zhao C."/>
            <person name="Wang Y."/>
            <person name="Wang D."/>
            <person name="Huang X."/>
            <person name="Wang R."/>
            <person name="Lv J."/>
            <person name="Li Y."/>
            <person name="Zhang Z."/>
            <person name="Liu B."/>
            <person name="Lu W."/>
            <person name="Hui Y."/>
            <person name="Liang J."/>
            <person name="Zhou Z."/>
            <person name="Hou R."/>
            <person name="Li X."/>
            <person name="Liu Y."/>
            <person name="Li H."/>
            <person name="Ning X."/>
            <person name="Lin Y."/>
            <person name="Zhao L."/>
            <person name="Xing Q."/>
            <person name="Dou J."/>
            <person name="Li Y."/>
            <person name="Mao J."/>
            <person name="Guo H."/>
            <person name="Dou H."/>
            <person name="Li T."/>
            <person name="Mu C."/>
            <person name="Jiang W."/>
            <person name="Fu Q."/>
            <person name="Fu X."/>
            <person name="Miao Y."/>
            <person name="Liu J."/>
            <person name="Yu Q."/>
            <person name="Li R."/>
            <person name="Liao H."/>
            <person name="Li X."/>
            <person name="Kong Y."/>
            <person name="Jiang Z."/>
            <person name="Chourrout D."/>
            <person name="Li R."/>
            <person name="Bao Z."/>
        </authorList>
    </citation>
    <scope>NUCLEOTIDE SEQUENCE [LARGE SCALE GENOMIC DNA]</scope>
    <source>
        <strain evidence="12 13">PY_sf001</strain>
    </source>
</reference>
<evidence type="ECO:0000256" key="6">
    <source>
        <dbReference type="ARBA" id="ARBA00051988"/>
    </source>
</evidence>
<dbReference type="AlphaFoldDB" id="A0A210Q0M1"/>
<evidence type="ECO:0000256" key="4">
    <source>
        <dbReference type="ARBA" id="ARBA00022741"/>
    </source>
</evidence>
<dbReference type="InterPro" id="IPR016030">
    <property type="entry name" value="CblAdoTrfase-like"/>
</dbReference>
<dbReference type="PANTHER" id="PTHR12213:SF0">
    <property type="entry name" value="CORRINOID ADENOSYLTRANSFERASE MMAB"/>
    <property type="match status" value="1"/>
</dbReference>
<comment type="subunit">
    <text evidence="2">Homotrimer.</text>
</comment>
<dbReference type="Proteomes" id="UP000242188">
    <property type="component" value="Unassembled WGS sequence"/>
</dbReference>
<comment type="function">
    <text evidence="7">Converts cob(I)alamin to adenosylcobalamin (adenosylcob(III)alamin), a coenzyme for methylmalonyl-CoA mutase, therefore participates in the final step of the vitamin B12 conversion. Generates adenosylcobalamin (AdoCbl) and directly delivers the cofactor to MUT in a transfer that is stimulated by ATP-binding to MMAB and gated by MMAA.</text>
</comment>
<evidence type="ECO:0000256" key="2">
    <source>
        <dbReference type="ARBA" id="ARBA00011233"/>
    </source>
</evidence>
<dbReference type="SUPFAM" id="SSF89028">
    <property type="entry name" value="Cobalamin adenosyltransferase-like"/>
    <property type="match status" value="1"/>
</dbReference>
<dbReference type="InterPro" id="IPR029499">
    <property type="entry name" value="PduO-typ"/>
</dbReference>
<name>A0A210Q0M1_MIZYE</name>
<dbReference type="Pfam" id="PF01923">
    <property type="entry name" value="Cob_adeno_trans"/>
    <property type="match status" value="1"/>
</dbReference>
<evidence type="ECO:0000256" key="1">
    <source>
        <dbReference type="ARBA" id="ARBA00007487"/>
    </source>
</evidence>
<sequence length="145" mass="16155">MLETVLYVESHAIQCVLQDIGSCVATPISSARESHRKLTGFSGENVTDLEKLIDEYTADLPPLENFIIPSGGKSSSSLHLARSICRRAERSVTPLVKSGEMDGEPLQYLNRLSDFLFTVARYSAKKEGKDEIIYRRIHPAEAEDK</sequence>
<keyword evidence="13" id="KW-1185">Reference proteome</keyword>
<dbReference type="GO" id="GO:0008817">
    <property type="term" value="F:corrinoid adenosyltransferase activity"/>
    <property type="evidence" value="ECO:0007669"/>
    <property type="project" value="TreeGrafter"/>
</dbReference>
<dbReference type="STRING" id="6573.A0A210Q0M1"/>
<proteinExistence type="inferred from homology"/>
<evidence type="ECO:0000256" key="8">
    <source>
        <dbReference type="ARBA" id="ARBA00071654"/>
    </source>
</evidence>
<dbReference type="Gene3D" id="1.20.1200.10">
    <property type="entry name" value="Cobalamin adenosyltransferase-like"/>
    <property type="match status" value="1"/>
</dbReference>
<gene>
    <name evidence="12" type="ORF">KP79_PYT16449</name>
</gene>
<dbReference type="EMBL" id="NEDP02005302">
    <property type="protein sequence ID" value="OWF42272.1"/>
    <property type="molecule type" value="Genomic_DNA"/>
</dbReference>
<keyword evidence="3 10" id="KW-0808">Transferase</keyword>
<dbReference type="FunFam" id="1.20.1200.10:FF:000001">
    <property type="entry name" value="Cob(I)yrinic acid a,c-diamide adenosyltransferase"/>
    <property type="match status" value="1"/>
</dbReference>
<evidence type="ECO:0000256" key="3">
    <source>
        <dbReference type="ARBA" id="ARBA00022679"/>
    </source>
</evidence>
<evidence type="ECO:0000256" key="10">
    <source>
        <dbReference type="RuleBase" id="RU366026"/>
    </source>
</evidence>
<evidence type="ECO:0000313" key="13">
    <source>
        <dbReference type="Proteomes" id="UP000242188"/>
    </source>
</evidence>
<evidence type="ECO:0000313" key="12">
    <source>
        <dbReference type="EMBL" id="OWF42272.1"/>
    </source>
</evidence>
<keyword evidence="5 10" id="KW-0067">ATP-binding</keyword>